<reference evidence="1" key="1">
    <citation type="submission" date="2014-09" db="EMBL/GenBank/DDBJ databases">
        <authorList>
            <person name="Magalhaes I.L.F."/>
            <person name="Oliveira U."/>
            <person name="Santos F.R."/>
            <person name="Vidigal T.H.D.A."/>
            <person name="Brescovit A.D."/>
            <person name="Santos A.J."/>
        </authorList>
    </citation>
    <scope>NUCLEOTIDE SEQUENCE</scope>
    <source>
        <tissue evidence="1">Shoot tissue taken approximately 20 cm above the soil surface</tissue>
    </source>
</reference>
<reference evidence="1" key="2">
    <citation type="journal article" date="2015" name="Data Brief">
        <title>Shoot transcriptome of the giant reed, Arundo donax.</title>
        <authorList>
            <person name="Barrero R.A."/>
            <person name="Guerrero F.D."/>
            <person name="Moolhuijzen P."/>
            <person name="Goolsby J.A."/>
            <person name="Tidwell J."/>
            <person name="Bellgard S.E."/>
            <person name="Bellgard M.I."/>
        </authorList>
    </citation>
    <scope>NUCLEOTIDE SEQUENCE</scope>
    <source>
        <tissue evidence="1">Shoot tissue taken approximately 20 cm above the soil surface</tissue>
    </source>
</reference>
<dbReference type="EMBL" id="GBRH01168564">
    <property type="protein sequence ID" value="JAE29332.1"/>
    <property type="molecule type" value="Transcribed_RNA"/>
</dbReference>
<protein>
    <submittedName>
        <fullName evidence="1">Uncharacterized protein</fullName>
    </submittedName>
</protein>
<organism evidence="1">
    <name type="scientific">Arundo donax</name>
    <name type="common">Giant reed</name>
    <name type="synonym">Donax arundinaceus</name>
    <dbReference type="NCBI Taxonomy" id="35708"/>
    <lineage>
        <taxon>Eukaryota</taxon>
        <taxon>Viridiplantae</taxon>
        <taxon>Streptophyta</taxon>
        <taxon>Embryophyta</taxon>
        <taxon>Tracheophyta</taxon>
        <taxon>Spermatophyta</taxon>
        <taxon>Magnoliopsida</taxon>
        <taxon>Liliopsida</taxon>
        <taxon>Poales</taxon>
        <taxon>Poaceae</taxon>
        <taxon>PACMAD clade</taxon>
        <taxon>Arundinoideae</taxon>
        <taxon>Arundineae</taxon>
        <taxon>Arundo</taxon>
    </lineage>
</organism>
<accession>A0A0A9GXT4</accession>
<dbReference type="AlphaFoldDB" id="A0A0A9GXT4"/>
<proteinExistence type="predicted"/>
<sequence>MSSTYCRFGSLGNALICCSLFSTNLLISANLPNTDPAVGLLFGSVSTQFNPSSMHRSTCRSCPSSNDGYFDSMYDFSVQCLRTLSIRNFEEIS</sequence>
<name>A0A0A9GXT4_ARUDO</name>
<evidence type="ECO:0000313" key="1">
    <source>
        <dbReference type="EMBL" id="JAE29332.1"/>
    </source>
</evidence>